<feature type="compositionally biased region" description="Basic residues" evidence="1">
    <location>
        <begin position="257"/>
        <end position="268"/>
    </location>
</feature>
<dbReference type="Proteomes" id="UP000834106">
    <property type="component" value="Chromosome 13"/>
</dbReference>
<dbReference type="EMBL" id="OU503048">
    <property type="protein sequence ID" value="CAI9774368.1"/>
    <property type="molecule type" value="Genomic_DNA"/>
</dbReference>
<accession>A0AAD1ZRC4</accession>
<evidence type="ECO:0000256" key="1">
    <source>
        <dbReference type="SAM" id="MobiDB-lite"/>
    </source>
</evidence>
<reference evidence="2" key="1">
    <citation type="submission" date="2023-05" db="EMBL/GenBank/DDBJ databases">
        <authorList>
            <person name="Huff M."/>
        </authorList>
    </citation>
    <scope>NUCLEOTIDE SEQUENCE</scope>
</reference>
<evidence type="ECO:0000313" key="2">
    <source>
        <dbReference type="EMBL" id="CAI9774368.1"/>
    </source>
</evidence>
<sequence>MSPTSDTQAPPLPADLIHIRKSTRIHQPPIHLQDYYCGTVRSIQKSSQDSASTSCSSKAGYSITLATQAVISWILYAYIGDGIAAYGISSVGCTDNLLKNNSRDPKLLEALVESRKGQAPYAGAFLLKDEAVYEDTDEKKIYDLKGKELYNRLHEVGILAQITRIQGDRVILIGHRKPCSGYHQLKKMTGNKIFAAEEAANDISQISSSTKEKWEKHAEAWRAVVGDSAEALLVEKIRVEQQRLGVDESDWWEMKEKGKKRRNGRRKRGLDSWPQY</sequence>
<name>A0AAD1ZRC4_9LAMI</name>
<evidence type="ECO:0000313" key="3">
    <source>
        <dbReference type="Proteomes" id="UP000834106"/>
    </source>
</evidence>
<organism evidence="2 3">
    <name type="scientific">Fraxinus pennsylvanica</name>
    <dbReference type="NCBI Taxonomy" id="56036"/>
    <lineage>
        <taxon>Eukaryota</taxon>
        <taxon>Viridiplantae</taxon>
        <taxon>Streptophyta</taxon>
        <taxon>Embryophyta</taxon>
        <taxon>Tracheophyta</taxon>
        <taxon>Spermatophyta</taxon>
        <taxon>Magnoliopsida</taxon>
        <taxon>eudicotyledons</taxon>
        <taxon>Gunneridae</taxon>
        <taxon>Pentapetalae</taxon>
        <taxon>asterids</taxon>
        <taxon>lamiids</taxon>
        <taxon>Lamiales</taxon>
        <taxon>Oleaceae</taxon>
        <taxon>Oleeae</taxon>
        <taxon>Fraxinus</taxon>
    </lineage>
</organism>
<feature type="region of interest" description="Disordered" evidence="1">
    <location>
        <begin position="256"/>
        <end position="276"/>
    </location>
</feature>
<gene>
    <name evidence="2" type="ORF">FPE_LOCUS21798</name>
</gene>
<proteinExistence type="predicted"/>
<protein>
    <submittedName>
        <fullName evidence="2">Uncharacterized protein</fullName>
    </submittedName>
</protein>
<keyword evidence="3" id="KW-1185">Reference proteome</keyword>
<dbReference type="AlphaFoldDB" id="A0AAD1ZRC4"/>